<dbReference type="Pfam" id="PF00170">
    <property type="entry name" value="bZIP_1"/>
    <property type="match status" value="1"/>
</dbReference>
<dbReference type="Proteomes" id="UP000019376">
    <property type="component" value="Unassembled WGS sequence"/>
</dbReference>
<feature type="compositionally biased region" description="Polar residues" evidence="1">
    <location>
        <begin position="39"/>
        <end position="53"/>
    </location>
</feature>
<feature type="region of interest" description="Disordered" evidence="1">
    <location>
        <begin position="39"/>
        <end position="100"/>
    </location>
</feature>
<organism evidence="3 4">
    <name type="scientific">Penicillium oxalicum (strain 114-2 / CGMCC 5302)</name>
    <name type="common">Penicillium decumbens</name>
    <dbReference type="NCBI Taxonomy" id="933388"/>
    <lineage>
        <taxon>Eukaryota</taxon>
        <taxon>Fungi</taxon>
        <taxon>Dikarya</taxon>
        <taxon>Ascomycota</taxon>
        <taxon>Pezizomycotina</taxon>
        <taxon>Eurotiomycetes</taxon>
        <taxon>Eurotiomycetidae</taxon>
        <taxon>Eurotiales</taxon>
        <taxon>Aspergillaceae</taxon>
        <taxon>Penicillium</taxon>
    </lineage>
</organism>
<dbReference type="PROSITE" id="PS50217">
    <property type="entry name" value="BZIP"/>
    <property type="match status" value="1"/>
</dbReference>
<sequence>MFGSSAGNTFNNLPNLSIAEQSINPAELPWLSVLTPPSDQNLYSQSPNQSLQKESYLPHDPLDREKHAGVRPQPVRRTRRVSSHSSSSTTTNENISPERAKHLERNRISANKCRLKKKKEHARMESILHTETRKRDALLSEVGLLKDELWYLKNMIFEHAQCDNPHINHQLAMMTEQVLSKSPSSAASVSPVFTTKTKLDGALFEAVEHDKLPSKSVPPLSCDTSHEPGLSDVMFDNLVNILE</sequence>
<dbReference type="Gene3D" id="1.20.5.170">
    <property type="match status" value="1"/>
</dbReference>
<gene>
    <name evidence="3" type="ORF">PDE_05602</name>
</gene>
<reference evidence="3 4" key="1">
    <citation type="journal article" date="2013" name="PLoS ONE">
        <title>Genomic and secretomic analyses reveal unique features of the lignocellulolytic enzyme system of Penicillium decumbens.</title>
        <authorList>
            <person name="Liu G."/>
            <person name="Zhang L."/>
            <person name="Wei X."/>
            <person name="Zou G."/>
            <person name="Qin Y."/>
            <person name="Ma L."/>
            <person name="Li J."/>
            <person name="Zheng H."/>
            <person name="Wang S."/>
            <person name="Wang C."/>
            <person name="Xun L."/>
            <person name="Zhao G.-P."/>
            <person name="Zhou Z."/>
            <person name="Qu Y."/>
        </authorList>
    </citation>
    <scope>NUCLEOTIDE SEQUENCE [LARGE SCALE GENOMIC DNA]</scope>
    <source>
        <strain evidence="4">114-2 / CGMCC 5302</strain>
    </source>
</reference>
<accession>S7ZJ27</accession>
<dbReference type="HOGENOM" id="CLU_1142899_0_0_1"/>
<evidence type="ECO:0000313" key="3">
    <source>
        <dbReference type="EMBL" id="EPS30650.1"/>
    </source>
</evidence>
<proteinExistence type="predicted"/>
<dbReference type="SMART" id="SM00338">
    <property type="entry name" value="BRLZ"/>
    <property type="match status" value="1"/>
</dbReference>
<dbReference type="OrthoDB" id="295274at2759"/>
<dbReference type="PROSITE" id="PS00036">
    <property type="entry name" value="BZIP_BASIC"/>
    <property type="match status" value="1"/>
</dbReference>
<evidence type="ECO:0000256" key="1">
    <source>
        <dbReference type="SAM" id="MobiDB-lite"/>
    </source>
</evidence>
<dbReference type="GO" id="GO:0003700">
    <property type="term" value="F:DNA-binding transcription factor activity"/>
    <property type="evidence" value="ECO:0007669"/>
    <property type="project" value="InterPro"/>
</dbReference>
<protein>
    <recommendedName>
        <fullName evidence="2">BZIP domain-containing protein</fullName>
    </recommendedName>
</protein>
<dbReference type="InterPro" id="IPR046347">
    <property type="entry name" value="bZIP_sf"/>
</dbReference>
<dbReference type="InterPro" id="IPR004827">
    <property type="entry name" value="bZIP"/>
</dbReference>
<evidence type="ECO:0000313" key="4">
    <source>
        <dbReference type="Proteomes" id="UP000019376"/>
    </source>
</evidence>
<dbReference type="STRING" id="933388.S7ZJ27"/>
<evidence type="ECO:0000259" key="2">
    <source>
        <dbReference type="PROSITE" id="PS50217"/>
    </source>
</evidence>
<dbReference type="AlphaFoldDB" id="S7ZJ27"/>
<dbReference type="EMBL" id="KB644412">
    <property type="protein sequence ID" value="EPS30650.1"/>
    <property type="molecule type" value="Genomic_DNA"/>
</dbReference>
<keyword evidence="4" id="KW-1185">Reference proteome</keyword>
<dbReference type="PhylomeDB" id="S7ZJ27"/>
<name>S7ZJ27_PENO1</name>
<dbReference type="CDD" id="cd14687">
    <property type="entry name" value="bZIP_ATF2"/>
    <property type="match status" value="1"/>
</dbReference>
<dbReference type="SUPFAM" id="SSF57959">
    <property type="entry name" value="Leucine zipper domain"/>
    <property type="match status" value="1"/>
</dbReference>
<feature type="domain" description="BZIP" evidence="2">
    <location>
        <begin position="96"/>
        <end position="159"/>
    </location>
</feature>
<feature type="compositionally biased region" description="Basic and acidic residues" evidence="1">
    <location>
        <begin position="56"/>
        <end position="68"/>
    </location>
</feature>